<gene>
    <name evidence="8" type="ORF">GSOID_T00017958001</name>
</gene>
<dbReference type="InterPro" id="IPR009003">
    <property type="entry name" value="Peptidase_S1_PA"/>
</dbReference>
<accession>E4XQK5</accession>
<evidence type="ECO:0000256" key="1">
    <source>
        <dbReference type="ARBA" id="ARBA00022670"/>
    </source>
</evidence>
<dbReference type="CDD" id="cd00190">
    <property type="entry name" value="Tryp_SPc"/>
    <property type="match status" value="1"/>
</dbReference>
<dbReference type="EMBL" id="FN653106">
    <property type="protein sequence ID" value="CBY12091.1"/>
    <property type="molecule type" value="Genomic_DNA"/>
</dbReference>
<evidence type="ECO:0000313" key="9">
    <source>
        <dbReference type="Proteomes" id="UP000001307"/>
    </source>
</evidence>
<dbReference type="InterPro" id="IPR043504">
    <property type="entry name" value="Peptidase_S1_PA_chymotrypsin"/>
</dbReference>
<dbReference type="MEROPS" id="S01.358"/>
<dbReference type="InterPro" id="IPR001254">
    <property type="entry name" value="Trypsin_dom"/>
</dbReference>
<evidence type="ECO:0000256" key="3">
    <source>
        <dbReference type="ARBA" id="ARBA00022825"/>
    </source>
</evidence>
<evidence type="ECO:0000256" key="2">
    <source>
        <dbReference type="ARBA" id="ARBA00022801"/>
    </source>
</evidence>
<dbReference type="PRINTS" id="PR00722">
    <property type="entry name" value="CHYMOTRYPSIN"/>
</dbReference>
<evidence type="ECO:0000256" key="6">
    <source>
        <dbReference type="RuleBase" id="RU363034"/>
    </source>
</evidence>
<dbReference type="Proteomes" id="UP000001307">
    <property type="component" value="Unassembled WGS sequence"/>
</dbReference>
<dbReference type="InterPro" id="IPR018114">
    <property type="entry name" value="TRYPSIN_HIS"/>
</dbReference>
<dbReference type="GO" id="GO:0005615">
    <property type="term" value="C:extracellular space"/>
    <property type="evidence" value="ECO:0007669"/>
    <property type="project" value="TreeGrafter"/>
</dbReference>
<name>E4XQK5_OIKDI</name>
<dbReference type="PROSITE" id="PS00135">
    <property type="entry name" value="TRYPSIN_SER"/>
    <property type="match status" value="1"/>
</dbReference>
<dbReference type="Pfam" id="PF00089">
    <property type="entry name" value="Trypsin"/>
    <property type="match status" value="1"/>
</dbReference>
<keyword evidence="1 6" id="KW-0645">Protease</keyword>
<reference evidence="8" key="1">
    <citation type="journal article" date="2010" name="Science">
        <title>Plasticity of animal genome architecture unmasked by rapid evolution of a pelagic tunicate.</title>
        <authorList>
            <person name="Denoeud F."/>
            <person name="Henriet S."/>
            <person name="Mungpakdee S."/>
            <person name="Aury J.M."/>
            <person name="Da Silva C."/>
            <person name="Brinkmann H."/>
            <person name="Mikhaleva J."/>
            <person name="Olsen L.C."/>
            <person name="Jubin C."/>
            <person name="Canestro C."/>
            <person name="Bouquet J.M."/>
            <person name="Danks G."/>
            <person name="Poulain J."/>
            <person name="Campsteijn C."/>
            <person name="Adamski M."/>
            <person name="Cross I."/>
            <person name="Yadetie F."/>
            <person name="Muffato M."/>
            <person name="Louis A."/>
            <person name="Butcher S."/>
            <person name="Tsagkogeorga G."/>
            <person name="Konrad A."/>
            <person name="Singh S."/>
            <person name="Jensen M.F."/>
            <person name="Cong E.H."/>
            <person name="Eikeseth-Otteraa H."/>
            <person name="Noel B."/>
            <person name="Anthouard V."/>
            <person name="Porcel B.M."/>
            <person name="Kachouri-Lafond R."/>
            <person name="Nishino A."/>
            <person name="Ugolini M."/>
            <person name="Chourrout P."/>
            <person name="Nishida H."/>
            <person name="Aasland R."/>
            <person name="Huzurbazar S."/>
            <person name="Westhof E."/>
            <person name="Delsuc F."/>
            <person name="Lehrach H."/>
            <person name="Reinhardt R."/>
            <person name="Weissenbach J."/>
            <person name="Roy S.W."/>
            <person name="Artiguenave F."/>
            <person name="Postlethwait J.H."/>
            <person name="Manak J.R."/>
            <person name="Thompson E.M."/>
            <person name="Jaillon O."/>
            <person name="Du Pasquier L."/>
            <person name="Boudinot P."/>
            <person name="Liberles D.A."/>
            <person name="Volff J.N."/>
            <person name="Philippe H."/>
            <person name="Lenhard B."/>
            <person name="Roest Crollius H."/>
            <person name="Wincker P."/>
            <person name="Chourrout D."/>
        </authorList>
    </citation>
    <scope>NUCLEOTIDE SEQUENCE [LARGE SCALE GENOMIC DNA]</scope>
</reference>
<dbReference type="PANTHER" id="PTHR24264:SF54">
    <property type="entry name" value="PEPTIDASE S1 DOMAIN-CONTAINING PROTEIN"/>
    <property type="match status" value="1"/>
</dbReference>
<dbReference type="InterPro" id="IPR033116">
    <property type="entry name" value="TRYPSIN_SER"/>
</dbReference>
<evidence type="ECO:0000313" key="8">
    <source>
        <dbReference type="EMBL" id="CBY12091.1"/>
    </source>
</evidence>
<proteinExistence type="inferred from homology"/>
<dbReference type="Gene3D" id="2.40.10.10">
    <property type="entry name" value="Trypsin-like serine proteases"/>
    <property type="match status" value="3"/>
</dbReference>
<dbReference type="InParanoid" id="E4XQK5"/>
<dbReference type="AlphaFoldDB" id="E4XQK5"/>
<protein>
    <recommendedName>
        <fullName evidence="7">Peptidase S1 domain-containing protein</fullName>
    </recommendedName>
</protein>
<comment type="similarity">
    <text evidence="5">Belongs to the peptidase S1 family. CLIP subfamily.</text>
</comment>
<dbReference type="SUPFAM" id="SSF50494">
    <property type="entry name" value="Trypsin-like serine proteases"/>
    <property type="match status" value="1"/>
</dbReference>
<dbReference type="GO" id="GO:0004252">
    <property type="term" value="F:serine-type endopeptidase activity"/>
    <property type="evidence" value="ECO:0007669"/>
    <property type="project" value="InterPro"/>
</dbReference>
<keyword evidence="9" id="KW-1185">Reference proteome</keyword>
<dbReference type="SMART" id="SM00020">
    <property type="entry name" value="Tryp_SPc"/>
    <property type="match status" value="1"/>
</dbReference>
<evidence type="ECO:0000256" key="4">
    <source>
        <dbReference type="ARBA" id="ARBA00023157"/>
    </source>
</evidence>
<sequence>MVKFFPSETEDFLESSGLGKPWKVSVASVAKDDGTISSSFCMNKPLLPARVQCDAVEKSKGTSRIFGGSEALAYSWPWLVRFPRAGCGGTIVSPHWVLTAAHCCSELSFLPDYLEIHPQYDPFIIRNDLCMIHTANEIPIFSNSLTLPPETACLPEQDSEEELGKECFIAGWGLKNQQGDTAMVLQEAGVPILDHQTCVNWYRESGVSFLEKQSYLCAGYLHGGTDSCRGDSGGPLICVENNRPVLRGVTSWGIGCAEKKRPGVYARVSSYREWIDECLSMPEPEDGAVMRKSPVTEEYETTTSGESAAFLKISAIYLNLLMISLYAYLS</sequence>
<dbReference type="PROSITE" id="PS00134">
    <property type="entry name" value="TRYPSIN_HIS"/>
    <property type="match status" value="1"/>
</dbReference>
<dbReference type="InterPro" id="IPR001314">
    <property type="entry name" value="Peptidase_S1A"/>
</dbReference>
<keyword evidence="2 6" id="KW-0378">Hydrolase</keyword>
<dbReference type="FunFam" id="2.40.10.10:FF:000002">
    <property type="entry name" value="Transmembrane protease serine"/>
    <property type="match status" value="1"/>
</dbReference>
<dbReference type="InterPro" id="IPR050127">
    <property type="entry name" value="Serine_Proteases_S1"/>
</dbReference>
<keyword evidence="4" id="KW-1015">Disulfide bond</keyword>
<dbReference type="PANTHER" id="PTHR24264">
    <property type="entry name" value="TRYPSIN-RELATED"/>
    <property type="match status" value="1"/>
</dbReference>
<dbReference type="GO" id="GO:0006508">
    <property type="term" value="P:proteolysis"/>
    <property type="evidence" value="ECO:0007669"/>
    <property type="project" value="UniProtKB-KW"/>
</dbReference>
<dbReference type="PROSITE" id="PS50240">
    <property type="entry name" value="TRYPSIN_DOM"/>
    <property type="match status" value="1"/>
</dbReference>
<keyword evidence="3 6" id="KW-0720">Serine protease</keyword>
<dbReference type="OrthoDB" id="10059102at2759"/>
<organism evidence="8">
    <name type="scientific">Oikopleura dioica</name>
    <name type="common">Tunicate</name>
    <dbReference type="NCBI Taxonomy" id="34765"/>
    <lineage>
        <taxon>Eukaryota</taxon>
        <taxon>Metazoa</taxon>
        <taxon>Chordata</taxon>
        <taxon>Tunicata</taxon>
        <taxon>Appendicularia</taxon>
        <taxon>Copelata</taxon>
        <taxon>Oikopleuridae</taxon>
        <taxon>Oikopleura</taxon>
    </lineage>
</organism>
<evidence type="ECO:0000256" key="5">
    <source>
        <dbReference type="ARBA" id="ARBA00024195"/>
    </source>
</evidence>
<feature type="domain" description="Peptidase S1" evidence="7">
    <location>
        <begin position="65"/>
        <end position="280"/>
    </location>
</feature>
<evidence type="ECO:0000259" key="7">
    <source>
        <dbReference type="PROSITE" id="PS50240"/>
    </source>
</evidence>